<dbReference type="InterPro" id="IPR039446">
    <property type="entry name" value="DauR-like"/>
</dbReference>
<evidence type="ECO:0000259" key="1">
    <source>
        <dbReference type="Pfam" id="PF08348"/>
    </source>
</evidence>
<dbReference type="PANTHER" id="PTHR35568:SF1">
    <property type="entry name" value="TRANSCRIPTIONAL REGULATOR DAUR"/>
    <property type="match status" value="1"/>
</dbReference>
<reference evidence="3" key="2">
    <citation type="journal article" date="2021" name="PeerJ">
        <title>Extensive microbial diversity within the chicken gut microbiome revealed by metagenomics and culture.</title>
        <authorList>
            <person name="Gilroy R."/>
            <person name="Ravi A."/>
            <person name="Getino M."/>
            <person name="Pursley I."/>
            <person name="Horton D.L."/>
            <person name="Alikhan N.F."/>
            <person name="Baker D."/>
            <person name="Gharbi K."/>
            <person name="Hall N."/>
            <person name="Watson M."/>
            <person name="Adriaenssens E.M."/>
            <person name="Foster-Nyarko E."/>
            <person name="Jarju S."/>
            <person name="Secka A."/>
            <person name="Antonio M."/>
            <person name="Oren A."/>
            <person name="Chaudhuri R.R."/>
            <person name="La Ragione R."/>
            <person name="Hildebrand F."/>
            <person name="Pallen M.J."/>
        </authorList>
    </citation>
    <scope>NUCLEOTIDE SEQUENCE</scope>
    <source>
        <strain evidence="3">ChiBcec7-5410</strain>
    </source>
</reference>
<dbReference type="InterPro" id="IPR013559">
    <property type="entry name" value="YheO"/>
</dbReference>
<sequence>MDKQAMVQLLTGLAEGIARTFGRSCETLIQDLEDPKHRILVIFNGHVTGRHAGSTEDVFGSEQNEVDPRLLQQNWVNMMVVRGDQKIKSSTMIVRGDGYCLGLGINLDVTRSSAYLEYLTEQLSIDNYLENAFDSAKQGRLEEIFNSCVQTLGIPTDKMKKADRIALVQLLQRQHAFDYQKAVPFISEKLGVSRYTIYNYLKLGQPDEDRLS</sequence>
<name>A0A9D1H8P6_9FIRM</name>
<reference evidence="3" key="1">
    <citation type="submission" date="2020-10" db="EMBL/GenBank/DDBJ databases">
        <authorList>
            <person name="Gilroy R."/>
        </authorList>
    </citation>
    <scope>NUCLEOTIDE SEQUENCE</scope>
    <source>
        <strain evidence="3">ChiBcec7-5410</strain>
    </source>
</reference>
<accession>A0A9D1H8P6</accession>
<dbReference type="InterPro" id="IPR039445">
    <property type="entry name" value="DauR-like_HTH"/>
</dbReference>
<dbReference type="PANTHER" id="PTHR35568">
    <property type="entry name" value="TRANSCRIPTIONAL REGULATOR DAUR"/>
    <property type="match status" value="1"/>
</dbReference>
<dbReference type="AlphaFoldDB" id="A0A9D1H8P6"/>
<feature type="domain" description="Transcriptional regulator DauR-like HTH" evidence="2">
    <location>
        <begin position="141"/>
        <end position="202"/>
    </location>
</feature>
<dbReference type="Proteomes" id="UP000824160">
    <property type="component" value="Unassembled WGS sequence"/>
</dbReference>
<evidence type="ECO:0000313" key="4">
    <source>
        <dbReference type="Proteomes" id="UP000824160"/>
    </source>
</evidence>
<gene>
    <name evidence="3" type="ORF">IAC43_06330</name>
</gene>
<dbReference type="Pfam" id="PF13309">
    <property type="entry name" value="HTH_22"/>
    <property type="match status" value="1"/>
</dbReference>
<evidence type="ECO:0000313" key="3">
    <source>
        <dbReference type="EMBL" id="HIT94784.1"/>
    </source>
</evidence>
<dbReference type="Pfam" id="PF08348">
    <property type="entry name" value="PAS_6"/>
    <property type="match status" value="1"/>
</dbReference>
<feature type="domain" description="YheO-like" evidence="1">
    <location>
        <begin position="10"/>
        <end position="114"/>
    </location>
</feature>
<protein>
    <submittedName>
        <fullName evidence="3">Helix-turn-helix domain-containing protein</fullName>
    </submittedName>
</protein>
<comment type="caution">
    <text evidence="3">The sequence shown here is derived from an EMBL/GenBank/DDBJ whole genome shotgun (WGS) entry which is preliminary data.</text>
</comment>
<organism evidence="3 4">
    <name type="scientific">Candidatus Faecivivens stercoripullorum</name>
    <dbReference type="NCBI Taxonomy" id="2840805"/>
    <lineage>
        <taxon>Bacteria</taxon>
        <taxon>Bacillati</taxon>
        <taxon>Bacillota</taxon>
        <taxon>Clostridia</taxon>
        <taxon>Eubacteriales</taxon>
        <taxon>Oscillospiraceae</taxon>
        <taxon>Oscillospiraceae incertae sedis</taxon>
        <taxon>Candidatus Faecivivens</taxon>
    </lineage>
</organism>
<proteinExistence type="predicted"/>
<dbReference type="EMBL" id="DVLW01000174">
    <property type="protein sequence ID" value="HIT94784.1"/>
    <property type="molecule type" value="Genomic_DNA"/>
</dbReference>
<evidence type="ECO:0000259" key="2">
    <source>
        <dbReference type="Pfam" id="PF13309"/>
    </source>
</evidence>